<evidence type="ECO:0000256" key="3">
    <source>
        <dbReference type="ARBA" id="ARBA00022741"/>
    </source>
</evidence>
<comment type="function">
    <text evidence="7">Required for chromosome condensation and partitioning.</text>
</comment>
<dbReference type="InterPro" id="IPR024704">
    <property type="entry name" value="SMC"/>
</dbReference>
<evidence type="ECO:0000256" key="1">
    <source>
        <dbReference type="ARBA" id="ARBA00004496"/>
    </source>
</evidence>
<feature type="region of interest" description="Disordered" evidence="8">
    <location>
        <begin position="450"/>
        <end position="480"/>
    </location>
</feature>
<comment type="caution">
    <text evidence="10">The sequence shown here is derived from an EMBL/GenBank/DDBJ whole genome shotgun (WGS) entry which is preliminary data.</text>
</comment>
<evidence type="ECO:0000256" key="6">
    <source>
        <dbReference type="ARBA" id="ARBA00023125"/>
    </source>
</evidence>
<keyword evidence="5 7" id="KW-0175">Coiled coil</keyword>
<dbReference type="PIRSF" id="PIRSF005719">
    <property type="entry name" value="SMC"/>
    <property type="match status" value="1"/>
</dbReference>
<dbReference type="GO" id="GO:0005694">
    <property type="term" value="C:chromosome"/>
    <property type="evidence" value="ECO:0007669"/>
    <property type="project" value="InterPro"/>
</dbReference>
<reference evidence="10" key="1">
    <citation type="submission" date="2020-03" db="EMBL/GenBank/DDBJ databases">
        <title>Genome of Pelagibius litoralis DSM 21314T.</title>
        <authorList>
            <person name="Wang G."/>
        </authorList>
    </citation>
    <scope>NUCLEOTIDE SEQUENCE</scope>
    <source>
        <strain evidence="10">DSM 21314</strain>
    </source>
</reference>
<feature type="binding site" evidence="7">
    <location>
        <begin position="32"/>
        <end position="39"/>
    </location>
    <ligand>
        <name>ATP</name>
        <dbReference type="ChEBI" id="CHEBI:30616"/>
    </ligand>
</feature>
<dbReference type="SUPFAM" id="SSF75553">
    <property type="entry name" value="Smc hinge domain"/>
    <property type="match status" value="1"/>
</dbReference>
<comment type="subunit">
    <text evidence="7">Homodimer.</text>
</comment>
<dbReference type="GO" id="GO:0003677">
    <property type="term" value="F:DNA binding"/>
    <property type="evidence" value="ECO:0007669"/>
    <property type="project" value="UniProtKB-UniRule"/>
</dbReference>
<feature type="coiled-coil region" evidence="7">
    <location>
        <begin position="177"/>
        <end position="264"/>
    </location>
</feature>
<comment type="domain">
    <text evidence="7">Contains large globular domains required for ATP hydrolysis at each terminus and a third globular domain forming a flexible hinge near the middle of the molecule. These domains are separated by coiled-coil structures.</text>
</comment>
<dbReference type="NCBIfam" id="TIGR02168">
    <property type="entry name" value="SMC_prok_B"/>
    <property type="match status" value="1"/>
</dbReference>
<sequence length="1153" mass="125041">MQFTKLRLSGFKSFVDATELVIEPGMTGVVGPNGCGKSNLVEALRWAMGETSAKSMRGREMDDVIFAGSSDRPSRNVADVTLYLNNDERKAPAMFNDLEEIEVTRRIDRGSGSTYRVNGKEVRARDVQLLFADAATGAHSTALVSQGRIGALINAKPADRRSLLEEAAGITGLHSRRHEAELRLRAAETNLERLDDVIATLETQLQGLKKQARQATRYRNVNEHIRRSEAIVLHLEGMEAKEALATAEAAYAEAEKAVAEVTQTAASRASEQAEAAAALPTLRDAEAEAAAGLHRLTVDRDTLDREEAQAVEAKSRAEERLAQLLGDRSRAEGLAGDAQAAQQRLDSERKELTQAAEGESEDLAAAEAERAAASGKSQELEQTLSGVTNKIAQDEARAAALLRRIEELTQRLQRLRAQSQEARNQRQSLQNETVAEAELTAAGEGLEEAEQTLARNRQNSAASAEATAAARGREAESRGLLREKEAAQAKLEAEISALTALLEPAESDMWPPVVDAVSVTPGFEAALGAALGDDLTVSADEAAPVHWEALSPLSAVPALPAGADPLSAVVRGPAALDRRLSQIGVVADSATGARLQAELRPGQRLVTKEGDLWRWDGFTARAEAPTAAAQRMAQRNRLAELRSALEGVERETARAAADHGDLETAVEQAVQAEKAARETEAAAFDAVNTARQKHTALAQKANAVASRLAALDESLERLQGDERESEATLEQGRGEQAALPDLNLEHQRADELREALSEARDNLVERQGRLDQLRREAEARGRRLGDIATEYQSWLRRAEEAKAHLTDLEERRGATQTEIETLAAVPLALGERREALAALIEEAENRRRSAADALASGENRLGEADKTLKAEEARLTNARENRIRCEGAVSQGRQSLDTVIEKVREKLSCELDQALAVVEIDPEQSLPPREEVETKLARLIRERENLGAVNLRAEAEARELDEQIVGMQSERSDLIAAISRLRQGIASLNREGRERLLAAFEAVNSHFSELFVRLFGGGRAHLKLTESEDPLAAGLEIMASPPGKRLQVMSLLSGGEQALTALALLFGVFLTNPAPICVLDEVDAPLDDANVDRFCSLVHELTESTATRFLLITHHRMTMARVDRLFGVTMAERGISQLVSVDLQAAEGLRESA</sequence>
<dbReference type="GO" id="GO:0006260">
    <property type="term" value="P:DNA replication"/>
    <property type="evidence" value="ECO:0007669"/>
    <property type="project" value="UniProtKB-UniRule"/>
</dbReference>
<gene>
    <name evidence="7 10" type="primary">smc</name>
    <name evidence="10" type="ORF">HBA54_23615</name>
</gene>
<feature type="compositionally biased region" description="Low complexity" evidence="8">
    <location>
        <begin position="460"/>
        <end position="470"/>
    </location>
</feature>
<feature type="region of interest" description="Disordered" evidence="8">
    <location>
        <begin position="332"/>
        <end position="362"/>
    </location>
</feature>
<dbReference type="GO" id="GO:0007059">
    <property type="term" value="P:chromosome segregation"/>
    <property type="evidence" value="ECO:0007669"/>
    <property type="project" value="UniProtKB-UniRule"/>
</dbReference>
<keyword evidence="4 7" id="KW-0067">ATP-binding</keyword>
<dbReference type="Pfam" id="PF02463">
    <property type="entry name" value="SMC_N"/>
    <property type="match status" value="1"/>
</dbReference>
<dbReference type="PANTHER" id="PTHR43977">
    <property type="entry name" value="STRUCTURAL MAINTENANCE OF CHROMOSOMES PROTEIN 3"/>
    <property type="match status" value="1"/>
</dbReference>
<evidence type="ECO:0000313" key="10">
    <source>
        <dbReference type="EMBL" id="NIA71584.1"/>
    </source>
</evidence>
<keyword evidence="3 7" id="KW-0547">Nucleotide-binding</keyword>
<dbReference type="GO" id="GO:0007062">
    <property type="term" value="P:sister chromatid cohesion"/>
    <property type="evidence" value="ECO:0007669"/>
    <property type="project" value="InterPro"/>
</dbReference>
<dbReference type="InterPro" id="IPR036277">
    <property type="entry name" value="SMC_hinge_sf"/>
</dbReference>
<dbReference type="EMBL" id="JAAQPH010000024">
    <property type="protein sequence ID" value="NIA71584.1"/>
    <property type="molecule type" value="Genomic_DNA"/>
</dbReference>
<keyword evidence="2 7" id="KW-0963">Cytoplasm</keyword>
<dbReference type="SMART" id="SM00968">
    <property type="entry name" value="SMC_hinge"/>
    <property type="match status" value="1"/>
</dbReference>
<dbReference type="Gene3D" id="3.40.50.300">
    <property type="entry name" value="P-loop containing nucleotide triphosphate hydrolases"/>
    <property type="match status" value="2"/>
</dbReference>
<proteinExistence type="inferred from homology"/>
<dbReference type="GO" id="GO:0016887">
    <property type="term" value="F:ATP hydrolysis activity"/>
    <property type="evidence" value="ECO:0007669"/>
    <property type="project" value="InterPro"/>
</dbReference>
<evidence type="ECO:0000259" key="9">
    <source>
        <dbReference type="SMART" id="SM00968"/>
    </source>
</evidence>
<dbReference type="InterPro" id="IPR003395">
    <property type="entry name" value="RecF/RecN/SMC_N"/>
</dbReference>
<evidence type="ECO:0000256" key="8">
    <source>
        <dbReference type="SAM" id="MobiDB-lite"/>
    </source>
</evidence>
<dbReference type="HAMAP" id="MF_01894">
    <property type="entry name" value="Smc_prok"/>
    <property type="match status" value="1"/>
</dbReference>
<keyword evidence="6 7" id="KW-0238">DNA-binding</keyword>
<comment type="similarity">
    <text evidence="7">Belongs to the SMC family.</text>
</comment>
<dbReference type="InterPro" id="IPR010935">
    <property type="entry name" value="SMC_hinge"/>
</dbReference>
<organism evidence="10 11">
    <name type="scientific">Pelagibius litoralis</name>
    <dbReference type="NCBI Taxonomy" id="374515"/>
    <lineage>
        <taxon>Bacteria</taxon>
        <taxon>Pseudomonadati</taxon>
        <taxon>Pseudomonadota</taxon>
        <taxon>Alphaproteobacteria</taxon>
        <taxon>Rhodospirillales</taxon>
        <taxon>Rhodovibrionaceae</taxon>
        <taxon>Pelagibius</taxon>
    </lineage>
</organism>
<evidence type="ECO:0000256" key="7">
    <source>
        <dbReference type="HAMAP-Rule" id="MF_01894"/>
    </source>
</evidence>
<evidence type="ECO:0000313" key="11">
    <source>
        <dbReference type="Proteomes" id="UP000761264"/>
    </source>
</evidence>
<dbReference type="InterPro" id="IPR027417">
    <property type="entry name" value="P-loop_NTPase"/>
</dbReference>
<evidence type="ECO:0000256" key="2">
    <source>
        <dbReference type="ARBA" id="ARBA00022490"/>
    </source>
</evidence>
<dbReference type="GO" id="GO:0005524">
    <property type="term" value="F:ATP binding"/>
    <property type="evidence" value="ECO:0007669"/>
    <property type="project" value="UniProtKB-UniRule"/>
</dbReference>
<keyword evidence="11" id="KW-1185">Reference proteome</keyword>
<evidence type="ECO:0000256" key="4">
    <source>
        <dbReference type="ARBA" id="ARBA00022840"/>
    </source>
</evidence>
<dbReference type="SUPFAM" id="SSF52540">
    <property type="entry name" value="P-loop containing nucleoside triphosphate hydrolases"/>
    <property type="match status" value="1"/>
</dbReference>
<feature type="domain" description="SMC hinge" evidence="9">
    <location>
        <begin position="507"/>
        <end position="596"/>
    </location>
</feature>
<protein>
    <recommendedName>
        <fullName evidence="7">Chromosome partition protein Smc</fullName>
    </recommendedName>
</protein>
<feature type="coiled-coil region" evidence="7">
    <location>
        <begin position="708"/>
        <end position="881"/>
    </location>
</feature>
<feature type="coiled-coil region" evidence="7">
    <location>
        <begin position="631"/>
        <end position="682"/>
    </location>
</feature>
<feature type="compositionally biased region" description="Basic and acidic residues" evidence="8">
    <location>
        <begin position="471"/>
        <end position="480"/>
    </location>
</feature>
<dbReference type="Proteomes" id="UP000761264">
    <property type="component" value="Unassembled WGS sequence"/>
</dbReference>
<name>A0A967F215_9PROT</name>
<comment type="subcellular location">
    <subcellularLocation>
        <location evidence="1 7">Cytoplasm</location>
    </subcellularLocation>
</comment>
<dbReference type="AlphaFoldDB" id="A0A967F215"/>
<dbReference type="FunFam" id="3.40.50.300:FF:000901">
    <property type="entry name" value="Chromosome partition protein Smc"/>
    <property type="match status" value="1"/>
</dbReference>
<feature type="coiled-coil region" evidence="7">
    <location>
        <begin position="929"/>
        <end position="970"/>
    </location>
</feature>
<dbReference type="GO" id="GO:0005737">
    <property type="term" value="C:cytoplasm"/>
    <property type="evidence" value="ECO:0007669"/>
    <property type="project" value="UniProtKB-SubCell"/>
</dbReference>
<dbReference type="GO" id="GO:0030261">
    <property type="term" value="P:chromosome condensation"/>
    <property type="evidence" value="ECO:0007669"/>
    <property type="project" value="InterPro"/>
</dbReference>
<evidence type="ECO:0000256" key="5">
    <source>
        <dbReference type="ARBA" id="ARBA00023054"/>
    </source>
</evidence>
<dbReference type="InterPro" id="IPR011890">
    <property type="entry name" value="SMC_prok"/>
</dbReference>
<accession>A0A967F215</accession>